<protein>
    <submittedName>
        <fullName evidence="2">Uncharacterized protein</fullName>
    </submittedName>
</protein>
<accession>I1D7K1</accession>
<dbReference type="RefSeq" id="WP_005466778.1">
    <property type="nucleotide sequence ID" value="NZ_CM001484.1"/>
</dbReference>
<dbReference type="Proteomes" id="UP000005087">
    <property type="component" value="Chromosome"/>
</dbReference>
<keyword evidence="3" id="KW-1185">Reference proteome</keyword>
<proteinExistence type="predicted"/>
<dbReference type="EMBL" id="CM001484">
    <property type="protein sequence ID" value="EIF00926.1"/>
    <property type="molecule type" value="Genomic_DNA"/>
</dbReference>
<reference evidence="2 3" key="1">
    <citation type="submission" date="2011-09" db="EMBL/GenBank/DDBJ databases">
        <authorList>
            <consortium name="US DOE Joint Genome Institute (JGI-PGF)"/>
            <person name="Lucas S."/>
            <person name="Han J."/>
            <person name="Lapidus A."/>
            <person name="Cheng J.-F."/>
            <person name="Goodwin L."/>
            <person name="Pitluck S."/>
            <person name="Peters L."/>
            <person name="Land M.L."/>
            <person name="Hauser L."/>
            <person name="Brambilla E."/>
            <person name="Klenk H.-P."/>
            <person name="Woyke T.J."/>
        </authorList>
    </citation>
    <scope>NUCLEOTIDE SEQUENCE [LARGE SCALE GENOMIC DNA]</scope>
    <source>
        <strain evidence="2 3">K62</strain>
    </source>
</reference>
<dbReference type="HOGENOM" id="CLU_061970_0_0_11"/>
<evidence type="ECO:0000256" key="1">
    <source>
        <dbReference type="SAM" id="MobiDB-lite"/>
    </source>
</evidence>
<evidence type="ECO:0000313" key="2">
    <source>
        <dbReference type="EMBL" id="EIF00926.1"/>
    </source>
</evidence>
<sequence>MAVSDEGLETVVNEVYGVEPDEFVAERERHAARARERGEKDLAEKIRKLRKPTKAAALVNRLTRHYADEVEALVELGGRLREAHRQLAGARLRELTHERNERVGALVERACSLVEGHVGESVRQEVAATLRAAVADEAAAEAVTGGWLVTALSPPDVFESMPLPAEAPRPSVRRERSGRTGTSQAEDRPVPSGGESEVPRRADDRVEAERRRRDAEVRARRSRDEARRELRAAEREETRARRRTEAARAALEAAEREVRRYAR</sequence>
<dbReference type="eggNOG" id="ENOG5032S7P">
    <property type="taxonomic scope" value="Bacteria"/>
</dbReference>
<gene>
    <name evidence="2" type="ORF">SacglDRAFT_04090</name>
</gene>
<dbReference type="AlphaFoldDB" id="I1D7K1"/>
<feature type="region of interest" description="Disordered" evidence="1">
    <location>
        <begin position="154"/>
        <end position="263"/>
    </location>
</feature>
<reference evidence="3" key="2">
    <citation type="submission" date="2012-01" db="EMBL/GenBank/DDBJ databases">
        <title>Noncontiguous Finished sequence of chromosome of Saccharomonospora glauca K62.</title>
        <authorList>
            <consortium name="US DOE Joint Genome Institute"/>
            <person name="Lucas S."/>
            <person name="Han J."/>
            <person name="Lapidus A."/>
            <person name="Cheng J.-F."/>
            <person name="Goodwin L."/>
            <person name="Pitluck S."/>
            <person name="Peters L."/>
            <person name="Mikhailova N."/>
            <person name="Held B."/>
            <person name="Detter J.C."/>
            <person name="Han C."/>
            <person name="Tapia R."/>
            <person name="Land M."/>
            <person name="Hauser L."/>
            <person name="Kyrpides N."/>
            <person name="Ivanova N."/>
            <person name="Pagani I."/>
            <person name="Brambilla E.-M."/>
            <person name="Klenk H.-P."/>
            <person name="Woyke T."/>
        </authorList>
    </citation>
    <scope>NUCLEOTIDE SEQUENCE [LARGE SCALE GENOMIC DNA]</scope>
    <source>
        <strain evidence="3">K62</strain>
    </source>
</reference>
<feature type="compositionally biased region" description="Basic and acidic residues" evidence="1">
    <location>
        <begin position="197"/>
        <end position="246"/>
    </location>
</feature>
<evidence type="ECO:0000313" key="3">
    <source>
        <dbReference type="Proteomes" id="UP000005087"/>
    </source>
</evidence>
<organism evidence="2 3">
    <name type="scientific">Saccharomonospora glauca K62</name>
    <dbReference type="NCBI Taxonomy" id="928724"/>
    <lineage>
        <taxon>Bacteria</taxon>
        <taxon>Bacillati</taxon>
        <taxon>Actinomycetota</taxon>
        <taxon>Actinomycetes</taxon>
        <taxon>Pseudonocardiales</taxon>
        <taxon>Pseudonocardiaceae</taxon>
        <taxon>Saccharomonospora</taxon>
    </lineage>
</organism>
<name>I1D7K1_9PSEU</name>
<dbReference type="STRING" id="928724.SacglDRAFT_04090"/>
<feature type="compositionally biased region" description="Basic and acidic residues" evidence="1">
    <location>
        <begin position="253"/>
        <end position="263"/>
    </location>
</feature>
<dbReference type="OrthoDB" id="3541690at2"/>